<dbReference type="Proteomes" id="UP001162992">
    <property type="component" value="Chromosome 15"/>
</dbReference>
<name>A0ACC2BHQ7_DIPCM</name>
<protein>
    <submittedName>
        <fullName evidence="1">Uncharacterized protein</fullName>
    </submittedName>
</protein>
<comment type="caution">
    <text evidence="1">The sequence shown here is derived from an EMBL/GenBank/DDBJ whole genome shotgun (WGS) entry which is preliminary data.</text>
</comment>
<keyword evidence="2" id="KW-1185">Reference proteome</keyword>
<evidence type="ECO:0000313" key="1">
    <source>
        <dbReference type="EMBL" id="KAJ7529290.1"/>
    </source>
</evidence>
<gene>
    <name evidence="1" type="ORF">O6H91_15G042600</name>
</gene>
<evidence type="ECO:0000313" key="2">
    <source>
        <dbReference type="Proteomes" id="UP001162992"/>
    </source>
</evidence>
<sequence>MAPASASQENILLRLVLTSSSAVVAEAATFPIDITKTRLQLQGELGYSFGKVKKGAFGTAIGIFKDEGISGLYRGLSPALLRHAFYTSLRIVIYEQLRTALLKGEEVQSLSVAKTALIGGTAGIIGQAVASPADLVKVRMQSDGRLVKLGHSPRYTGISDAFSKIIKNEGLFGLWRGVGPNVQRACLVNMGELACYDQAKQFVVSHGVLGDNIYAHTVAAMLSGLSATILSCPADVVKTRMMNQAIDGKDGVAAYKHSLDCLTKTVKAEGVMALWKGFFPTWTRLGPWQFVFWVSYEQLRKFSGLSSF</sequence>
<organism evidence="1 2">
    <name type="scientific">Diphasiastrum complanatum</name>
    <name type="common">Issler's clubmoss</name>
    <name type="synonym">Lycopodium complanatum</name>
    <dbReference type="NCBI Taxonomy" id="34168"/>
    <lineage>
        <taxon>Eukaryota</taxon>
        <taxon>Viridiplantae</taxon>
        <taxon>Streptophyta</taxon>
        <taxon>Embryophyta</taxon>
        <taxon>Tracheophyta</taxon>
        <taxon>Lycopodiopsida</taxon>
        <taxon>Lycopodiales</taxon>
        <taxon>Lycopodiaceae</taxon>
        <taxon>Lycopodioideae</taxon>
        <taxon>Diphasiastrum</taxon>
    </lineage>
</organism>
<accession>A0ACC2BHQ7</accession>
<dbReference type="EMBL" id="CM055106">
    <property type="protein sequence ID" value="KAJ7529290.1"/>
    <property type="molecule type" value="Genomic_DNA"/>
</dbReference>
<proteinExistence type="predicted"/>
<reference evidence="2" key="1">
    <citation type="journal article" date="2024" name="Proc. Natl. Acad. Sci. U.S.A.">
        <title>Extraordinary preservation of gene collinearity over three hundred million years revealed in homosporous lycophytes.</title>
        <authorList>
            <person name="Li C."/>
            <person name="Wickell D."/>
            <person name="Kuo L.Y."/>
            <person name="Chen X."/>
            <person name="Nie B."/>
            <person name="Liao X."/>
            <person name="Peng D."/>
            <person name="Ji J."/>
            <person name="Jenkins J."/>
            <person name="Williams M."/>
            <person name="Shu S."/>
            <person name="Plott C."/>
            <person name="Barry K."/>
            <person name="Rajasekar S."/>
            <person name="Grimwood J."/>
            <person name="Han X."/>
            <person name="Sun S."/>
            <person name="Hou Z."/>
            <person name="He W."/>
            <person name="Dai G."/>
            <person name="Sun C."/>
            <person name="Schmutz J."/>
            <person name="Leebens-Mack J.H."/>
            <person name="Li F.W."/>
            <person name="Wang L."/>
        </authorList>
    </citation>
    <scope>NUCLEOTIDE SEQUENCE [LARGE SCALE GENOMIC DNA]</scope>
    <source>
        <strain evidence="2">cv. PW_Plant_1</strain>
    </source>
</reference>